<reference evidence="2 3" key="1">
    <citation type="submission" date="2023-03" db="EMBL/GenBank/DDBJ databases">
        <title>Genome insight into feeding habits of ladybird beetles.</title>
        <authorList>
            <person name="Li H.-S."/>
            <person name="Huang Y.-H."/>
            <person name="Pang H."/>
        </authorList>
    </citation>
    <scope>NUCLEOTIDE SEQUENCE [LARGE SCALE GENOMIC DNA]</scope>
    <source>
        <strain evidence="2">SYSU_2023b</strain>
        <tissue evidence="2">Whole body</tissue>
    </source>
</reference>
<evidence type="ECO:0000259" key="1">
    <source>
        <dbReference type="Pfam" id="PF17900"/>
    </source>
</evidence>
<evidence type="ECO:0000313" key="2">
    <source>
        <dbReference type="EMBL" id="KAK9874640.1"/>
    </source>
</evidence>
<dbReference type="Proteomes" id="UP001431783">
    <property type="component" value="Unassembled WGS sequence"/>
</dbReference>
<evidence type="ECO:0000313" key="3">
    <source>
        <dbReference type="Proteomes" id="UP001431783"/>
    </source>
</evidence>
<dbReference type="EMBL" id="JARQZJ010000032">
    <property type="protein sequence ID" value="KAK9874640.1"/>
    <property type="molecule type" value="Genomic_DNA"/>
</dbReference>
<dbReference type="InterPro" id="IPR045357">
    <property type="entry name" value="Aminopeptidase_N-like_N"/>
</dbReference>
<keyword evidence="3" id="KW-1185">Reference proteome</keyword>
<accession>A0AAW1U398</accession>
<protein>
    <recommendedName>
        <fullName evidence="1">Aminopeptidase N-like N-terminal domain-containing protein</fullName>
    </recommendedName>
</protein>
<name>A0AAW1U398_9CUCU</name>
<sequence length="174" mass="19849">MFIFIPWFFCLINLCHFGRRFTEMFLSMKILSFFILFALVNSSSVHKRSIDLIQAHGLISDSRLPLDITPSSYDLELQPFLEEGTFKGKIKISATWVEETNEITLHADANVQITDVQVKEIDDGDEQPDSSPTPTILTIAKTESLPKKTLFVIHLEKHVVQGTQCEIELFSMEN</sequence>
<dbReference type="InterPro" id="IPR042097">
    <property type="entry name" value="Aminopeptidase_N-like_N_sf"/>
</dbReference>
<feature type="domain" description="Aminopeptidase N-like N-terminal" evidence="1">
    <location>
        <begin position="70"/>
        <end position="120"/>
    </location>
</feature>
<dbReference type="Gene3D" id="2.60.40.1730">
    <property type="entry name" value="tricorn interacting facor f3 domain"/>
    <property type="match status" value="1"/>
</dbReference>
<comment type="caution">
    <text evidence="2">The sequence shown here is derived from an EMBL/GenBank/DDBJ whole genome shotgun (WGS) entry which is preliminary data.</text>
</comment>
<dbReference type="SUPFAM" id="SSF63737">
    <property type="entry name" value="Leukotriene A4 hydrolase N-terminal domain"/>
    <property type="match status" value="1"/>
</dbReference>
<proteinExistence type="predicted"/>
<dbReference type="Pfam" id="PF17900">
    <property type="entry name" value="Peptidase_M1_N"/>
    <property type="match status" value="1"/>
</dbReference>
<dbReference type="AlphaFoldDB" id="A0AAW1U398"/>
<gene>
    <name evidence="2" type="ORF">WA026_005466</name>
</gene>
<organism evidence="2 3">
    <name type="scientific">Henosepilachna vigintioctopunctata</name>
    <dbReference type="NCBI Taxonomy" id="420089"/>
    <lineage>
        <taxon>Eukaryota</taxon>
        <taxon>Metazoa</taxon>
        <taxon>Ecdysozoa</taxon>
        <taxon>Arthropoda</taxon>
        <taxon>Hexapoda</taxon>
        <taxon>Insecta</taxon>
        <taxon>Pterygota</taxon>
        <taxon>Neoptera</taxon>
        <taxon>Endopterygota</taxon>
        <taxon>Coleoptera</taxon>
        <taxon>Polyphaga</taxon>
        <taxon>Cucujiformia</taxon>
        <taxon>Coccinelloidea</taxon>
        <taxon>Coccinellidae</taxon>
        <taxon>Epilachninae</taxon>
        <taxon>Epilachnini</taxon>
        <taxon>Henosepilachna</taxon>
    </lineage>
</organism>